<gene>
    <name evidence="2" type="ORF">F3B90_17050</name>
</gene>
<dbReference type="RefSeq" id="WP_149963837.1">
    <property type="nucleotide sequence ID" value="NZ_JBBNGB010000002.1"/>
</dbReference>
<sequence>MNTRYIMKKQGFGLLCLLGIMGLSSCTNESEEQTLGGDLLMELTAQVNQVKTRASSENSWVGDGTEQISLNVGEKKATFKVTEADGTLEPINEENQLFWPVPLKPQTVTAWYPATEGNNLPTSWSVQEDQSGAGFQQSDLLYTVAEVTFQGNKILPFEHLTAKVIVNLKGNGKNEAELAKAIVTIENSVLSGNVSEGVLSVSQGEVKTITPQKVSSSDGYVYSCHALMIPQDMKEKKFIKIQMGARTFYYVPEEGDANLAGGFKSVYNITVGDQKIVVSIEKNSSQWGGEKDEEVGLEPIS</sequence>
<dbReference type="Gene3D" id="2.60.40.2620">
    <property type="entry name" value="Fimbrillin-like"/>
    <property type="match status" value="1"/>
</dbReference>
<dbReference type="InterPro" id="IPR042278">
    <property type="entry name" value="Mfa-like_1_N"/>
</dbReference>
<dbReference type="InterPro" id="IPR025049">
    <property type="entry name" value="Mfa-like_1"/>
</dbReference>
<dbReference type="CDD" id="cd13120">
    <property type="entry name" value="BF2867_like_N"/>
    <property type="match status" value="1"/>
</dbReference>
<dbReference type="EMBL" id="VWFP01000017">
    <property type="protein sequence ID" value="KAA4624655.1"/>
    <property type="molecule type" value="Genomic_DNA"/>
</dbReference>
<dbReference type="PROSITE" id="PS51257">
    <property type="entry name" value="PROKAR_LIPOPROTEIN"/>
    <property type="match status" value="1"/>
</dbReference>
<accession>A0A7J4XV66</accession>
<comment type="caution">
    <text evidence="2">The sequence shown here is derived from an EMBL/GenBank/DDBJ whole genome shotgun (WGS) entry which is preliminary data.</text>
</comment>
<dbReference type="Pfam" id="PF13149">
    <property type="entry name" value="Mfa_like_1"/>
    <property type="match status" value="1"/>
</dbReference>
<evidence type="ECO:0000256" key="1">
    <source>
        <dbReference type="SAM" id="SignalP"/>
    </source>
</evidence>
<name>A0A7J4XV66_BACOV</name>
<evidence type="ECO:0000313" key="3">
    <source>
        <dbReference type="Proteomes" id="UP000424805"/>
    </source>
</evidence>
<dbReference type="AlphaFoldDB" id="A0A7J4XV66"/>
<dbReference type="Proteomes" id="UP000424805">
    <property type="component" value="Unassembled WGS sequence"/>
</dbReference>
<dbReference type="Gene3D" id="2.60.40.2630">
    <property type="match status" value="1"/>
</dbReference>
<protein>
    <submittedName>
        <fullName evidence="2">Fimbrillin family protein</fullName>
    </submittedName>
</protein>
<organism evidence="2 3">
    <name type="scientific">Bacteroides ovatus</name>
    <dbReference type="NCBI Taxonomy" id="28116"/>
    <lineage>
        <taxon>Bacteria</taxon>
        <taxon>Pseudomonadati</taxon>
        <taxon>Bacteroidota</taxon>
        <taxon>Bacteroidia</taxon>
        <taxon>Bacteroidales</taxon>
        <taxon>Bacteroidaceae</taxon>
        <taxon>Bacteroides</taxon>
    </lineage>
</organism>
<keyword evidence="1" id="KW-0732">Signal</keyword>
<reference evidence="2 3" key="1">
    <citation type="journal article" date="2019" name="Nat. Med.">
        <title>A library of human gut bacterial isolates paired with longitudinal multiomics data enables mechanistic microbiome research.</title>
        <authorList>
            <person name="Poyet M."/>
            <person name="Groussin M."/>
            <person name="Gibbons S.M."/>
            <person name="Avila-Pacheco J."/>
            <person name="Jiang X."/>
            <person name="Kearney S.M."/>
            <person name="Perrotta A.R."/>
            <person name="Berdy B."/>
            <person name="Zhao S."/>
            <person name="Lieberman T.D."/>
            <person name="Swanson P.K."/>
            <person name="Smith M."/>
            <person name="Roesemann S."/>
            <person name="Alexander J.E."/>
            <person name="Rich S.A."/>
            <person name="Livny J."/>
            <person name="Vlamakis H."/>
            <person name="Clish C."/>
            <person name="Bullock K."/>
            <person name="Deik A."/>
            <person name="Scott J."/>
            <person name="Pierce K.A."/>
            <person name="Xavier R.J."/>
            <person name="Alm E.J."/>
        </authorList>
    </citation>
    <scope>NUCLEOTIDE SEQUENCE [LARGE SCALE GENOMIC DNA]</scope>
    <source>
        <strain evidence="2 3">BIOML-A15</strain>
    </source>
</reference>
<feature type="chain" id="PRO_5029653158" evidence="1">
    <location>
        <begin position="30"/>
        <end position="301"/>
    </location>
</feature>
<evidence type="ECO:0000313" key="2">
    <source>
        <dbReference type="EMBL" id="KAA4624655.1"/>
    </source>
</evidence>
<proteinExistence type="predicted"/>
<dbReference type="CDD" id="cd13121">
    <property type="entry name" value="BF2867_like_C"/>
    <property type="match status" value="1"/>
</dbReference>
<feature type="signal peptide" evidence="1">
    <location>
        <begin position="1"/>
        <end position="29"/>
    </location>
</feature>